<proteinExistence type="predicted"/>
<dbReference type="InterPro" id="IPR001296">
    <property type="entry name" value="Glyco_trans_1"/>
</dbReference>
<dbReference type="Gene3D" id="3.40.50.2000">
    <property type="entry name" value="Glycogen Phosphorylase B"/>
    <property type="match status" value="2"/>
</dbReference>
<evidence type="ECO:0000259" key="1">
    <source>
        <dbReference type="Pfam" id="PF00534"/>
    </source>
</evidence>
<dbReference type="Pfam" id="PF00534">
    <property type="entry name" value="Glycos_transf_1"/>
    <property type="match status" value="1"/>
</dbReference>
<keyword evidence="3" id="KW-1185">Reference proteome</keyword>
<feature type="domain" description="Glycosyl transferase family 1" evidence="1">
    <location>
        <begin position="176"/>
        <end position="343"/>
    </location>
</feature>
<organism evidence="2 3">
    <name type="scientific">Spirosoma validum</name>
    <dbReference type="NCBI Taxonomy" id="2771355"/>
    <lineage>
        <taxon>Bacteria</taxon>
        <taxon>Pseudomonadati</taxon>
        <taxon>Bacteroidota</taxon>
        <taxon>Cytophagia</taxon>
        <taxon>Cytophagales</taxon>
        <taxon>Cytophagaceae</taxon>
        <taxon>Spirosoma</taxon>
    </lineage>
</organism>
<name>A0A927B0J7_9BACT</name>
<dbReference type="PANTHER" id="PTHR12526">
    <property type="entry name" value="GLYCOSYLTRANSFERASE"/>
    <property type="match status" value="1"/>
</dbReference>
<reference evidence="2" key="1">
    <citation type="submission" date="2020-09" db="EMBL/GenBank/DDBJ databases">
        <authorList>
            <person name="Kim M.K."/>
        </authorList>
    </citation>
    <scope>NUCLEOTIDE SEQUENCE</scope>
    <source>
        <strain evidence="2">BT704</strain>
    </source>
</reference>
<accession>A0A927B0J7</accession>
<dbReference type="Proteomes" id="UP000653797">
    <property type="component" value="Unassembled WGS sequence"/>
</dbReference>
<comment type="caution">
    <text evidence="2">The sequence shown here is derived from an EMBL/GenBank/DDBJ whole genome shotgun (WGS) entry which is preliminary data.</text>
</comment>
<evidence type="ECO:0000313" key="2">
    <source>
        <dbReference type="EMBL" id="MBD2753304.1"/>
    </source>
</evidence>
<sequence length="380" mass="42697">MRIVLLQGAFFPVPTIFGGAVEKMWYSLGKEFVRKGHEVFQVSRLVEGLPESEQIDGVRHIRLKGYNTPKSGVVLKFRDLLYTRKVLRVLPTDFDILVSNTFWAPILLSQKAQKVCFVDVQRMPKGQMRLYGATARLRANSTPVADAIRKELPKPLHNRIVMIPNPLPFVPSETIISPKKPIILYVGRVHPEKGLDLLIRAFKQTDQSYQLQIVGPWEVSAGGGGIDYMDKLRKLAGEGQIDFIGPVFDNIALNKFYADASIFVYPSVAERGETFGLAPLEAMAWGCVPVVSNLACFQDFITQGVNGLIFDHRSETAVQQLSNYITQLQNEHALRTQLSENAIHIQQTHSTSHIANLFLEEFQRIVDQTTQRNAHESANS</sequence>
<dbReference type="PANTHER" id="PTHR12526:SF628">
    <property type="entry name" value="MANNOSYLGLUCOSYLGLYCERATE SYNTHASE"/>
    <property type="match status" value="1"/>
</dbReference>
<evidence type="ECO:0000313" key="3">
    <source>
        <dbReference type="Proteomes" id="UP000653797"/>
    </source>
</evidence>
<dbReference type="EMBL" id="JACXAA010000003">
    <property type="protein sequence ID" value="MBD2753304.1"/>
    <property type="molecule type" value="Genomic_DNA"/>
</dbReference>
<dbReference type="AlphaFoldDB" id="A0A927B0J7"/>
<gene>
    <name evidence="2" type="ORF">IC230_10420</name>
</gene>
<dbReference type="GO" id="GO:0016757">
    <property type="term" value="F:glycosyltransferase activity"/>
    <property type="evidence" value="ECO:0007669"/>
    <property type="project" value="InterPro"/>
</dbReference>
<dbReference type="RefSeq" id="WP_191038929.1">
    <property type="nucleotide sequence ID" value="NZ_JACXAA010000003.1"/>
</dbReference>
<dbReference type="CDD" id="cd03801">
    <property type="entry name" value="GT4_PimA-like"/>
    <property type="match status" value="1"/>
</dbReference>
<dbReference type="SUPFAM" id="SSF53756">
    <property type="entry name" value="UDP-Glycosyltransferase/glycogen phosphorylase"/>
    <property type="match status" value="1"/>
</dbReference>
<protein>
    <submittedName>
        <fullName evidence="2">Glycosyltransferase family 4 protein</fullName>
    </submittedName>
</protein>